<reference evidence="1" key="1">
    <citation type="submission" date="2018-02" db="EMBL/GenBank/DDBJ databases">
        <title>Rhizophora mucronata_Transcriptome.</title>
        <authorList>
            <person name="Meera S.P."/>
            <person name="Sreeshan A."/>
            <person name="Augustine A."/>
        </authorList>
    </citation>
    <scope>NUCLEOTIDE SEQUENCE</scope>
    <source>
        <tissue evidence="1">Leaf</tissue>
    </source>
</reference>
<proteinExistence type="predicted"/>
<accession>A0A2P2NSJ2</accession>
<organism evidence="1">
    <name type="scientific">Rhizophora mucronata</name>
    <name type="common">Asiatic mangrove</name>
    <dbReference type="NCBI Taxonomy" id="61149"/>
    <lineage>
        <taxon>Eukaryota</taxon>
        <taxon>Viridiplantae</taxon>
        <taxon>Streptophyta</taxon>
        <taxon>Embryophyta</taxon>
        <taxon>Tracheophyta</taxon>
        <taxon>Spermatophyta</taxon>
        <taxon>Magnoliopsida</taxon>
        <taxon>eudicotyledons</taxon>
        <taxon>Gunneridae</taxon>
        <taxon>Pentapetalae</taxon>
        <taxon>rosids</taxon>
        <taxon>fabids</taxon>
        <taxon>Malpighiales</taxon>
        <taxon>Rhizophoraceae</taxon>
        <taxon>Rhizophora</taxon>
    </lineage>
</organism>
<evidence type="ECO:0000313" key="1">
    <source>
        <dbReference type="EMBL" id="MBX45488.1"/>
    </source>
</evidence>
<dbReference type="AlphaFoldDB" id="A0A2P2NSJ2"/>
<sequence>MCQKIILMTPPRRLPLAGLRLFPLRPRFHPPHPCIFTMTHRLAPPPRLDSPAFHFLGSIHREYPRIQVTRRGTLR</sequence>
<name>A0A2P2NSJ2_RHIMU</name>
<dbReference type="EMBL" id="GGEC01065004">
    <property type="protein sequence ID" value="MBX45488.1"/>
    <property type="molecule type" value="Transcribed_RNA"/>
</dbReference>
<protein>
    <submittedName>
        <fullName evidence="1">Uncharacterized protein</fullName>
    </submittedName>
</protein>